<sequence length="273" mass="31261">MAIRLPQSLIRQRRLNHFSAVLSKDLFLKSRGPVNLLGEKANGNDCHHYLRSITNFDSIYIDGAESHRNSDLEENLHYDVELKELLEARTAHVQRFLNPYFSLAFKDLLLITCGLANFKIQQHSKPAGPVFDKGYIHQNVLREWGKRYFDLNLKKAAIFPSLSHLSMSHSEIDHHLSYFTDMNAIISEFMGRQLLYECLIPCRGAQVDGKLSREEADQLRASIRDKTAIGSFYTMFGVLLFRYGKGEATQDFLQRKILDGKNGIYGIATLNFS</sequence>
<proteinExistence type="predicted"/>
<dbReference type="VEuPathDB" id="FungiDB:CJI97_000115"/>
<dbReference type="Proteomes" id="UP000037122">
    <property type="component" value="Unassembled WGS sequence"/>
</dbReference>
<dbReference type="EMBL" id="LGST01000063">
    <property type="protein sequence ID" value="KND95944.1"/>
    <property type="molecule type" value="Genomic_DNA"/>
</dbReference>
<dbReference type="VEuPathDB" id="FungiDB:B9J08_000110"/>
<evidence type="ECO:0000313" key="2">
    <source>
        <dbReference type="Proteomes" id="UP000037122"/>
    </source>
</evidence>
<evidence type="ECO:0000313" key="1">
    <source>
        <dbReference type="EMBL" id="KND95944.1"/>
    </source>
</evidence>
<gene>
    <name evidence="1" type="ORF">QG37_07756</name>
</gene>
<dbReference type="AlphaFoldDB" id="A0A0L0NPI2"/>
<reference evidence="2" key="1">
    <citation type="journal article" date="2015" name="BMC Genomics">
        <title>Draft genome of a commonly misdiagnosed multidrug resistant pathogen Candida auris.</title>
        <authorList>
            <person name="Chatterjee S."/>
            <person name="Alampalli S.V."/>
            <person name="Nageshan R.K."/>
            <person name="Chettiar S.T."/>
            <person name="Joshi S."/>
            <person name="Tatu U.S."/>
        </authorList>
    </citation>
    <scope>NUCLEOTIDE SEQUENCE [LARGE SCALE GENOMIC DNA]</scope>
    <source>
        <strain evidence="2">6684</strain>
    </source>
</reference>
<dbReference type="VEuPathDB" id="FungiDB:QG37_07756"/>
<comment type="caution">
    <text evidence="1">The sequence shown here is derived from an EMBL/GenBank/DDBJ whole genome shotgun (WGS) entry which is preliminary data.</text>
</comment>
<accession>A0A0L0NPI2</accession>
<protein>
    <recommendedName>
        <fullName evidence="3">RNase III domain-containing protein</fullName>
    </recommendedName>
</protein>
<name>A0A0L0NPI2_CANAR</name>
<evidence type="ECO:0008006" key="3">
    <source>
        <dbReference type="Google" id="ProtNLM"/>
    </source>
</evidence>
<organism evidence="1 2">
    <name type="scientific">Candidozyma auris</name>
    <name type="common">Yeast</name>
    <name type="synonym">Candida auris</name>
    <dbReference type="NCBI Taxonomy" id="498019"/>
    <lineage>
        <taxon>Eukaryota</taxon>
        <taxon>Fungi</taxon>
        <taxon>Dikarya</taxon>
        <taxon>Ascomycota</taxon>
        <taxon>Saccharomycotina</taxon>
        <taxon>Pichiomycetes</taxon>
        <taxon>Metschnikowiaceae</taxon>
        <taxon>Candidozyma</taxon>
    </lineage>
</organism>
<dbReference type="VEuPathDB" id="FungiDB:CJJ07_000526"/>